<gene>
    <name evidence="1" type="ORF">L6452_00798</name>
</gene>
<proteinExistence type="predicted"/>
<dbReference type="EMBL" id="CM042047">
    <property type="protein sequence ID" value="KAI3769688.1"/>
    <property type="molecule type" value="Genomic_DNA"/>
</dbReference>
<protein>
    <submittedName>
        <fullName evidence="1">Uncharacterized protein</fullName>
    </submittedName>
</protein>
<evidence type="ECO:0000313" key="2">
    <source>
        <dbReference type="Proteomes" id="UP001055879"/>
    </source>
</evidence>
<sequence length="104" mass="11727">MKNECKSPKSRPVGGGATTTMSVEKREWPKFSVSLSLRELEDDFTAMAGRRFPRSSRDTPKVAADNNVEIMRKVADTLIPRTLEFGRKYPFIVCEDVVVPHAQI</sequence>
<evidence type="ECO:0000313" key="1">
    <source>
        <dbReference type="EMBL" id="KAI3769688.1"/>
    </source>
</evidence>
<accession>A0ACB9FEC8</accession>
<name>A0ACB9FEC8_ARCLA</name>
<organism evidence="1 2">
    <name type="scientific">Arctium lappa</name>
    <name type="common">Greater burdock</name>
    <name type="synonym">Lappa major</name>
    <dbReference type="NCBI Taxonomy" id="4217"/>
    <lineage>
        <taxon>Eukaryota</taxon>
        <taxon>Viridiplantae</taxon>
        <taxon>Streptophyta</taxon>
        <taxon>Embryophyta</taxon>
        <taxon>Tracheophyta</taxon>
        <taxon>Spermatophyta</taxon>
        <taxon>Magnoliopsida</taxon>
        <taxon>eudicotyledons</taxon>
        <taxon>Gunneridae</taxon>
        <taxon>Pentapetalae</taxon>
        <taxon>asterids</taxon>
        <taxon>campanulids</taxon>
        <taxon>Asterales</taxon>
        <taxon>Asteraceae</taxon>
        <taxon>Carduoideae</taxon>
        <taxon>Cardueae</taxon>
        <taxon>Arctiinae</taxon>
        <taxon>Arctium</taxon>
    </lineage>
</organism>
<keyword evidence="2" id="KW-1185">Reference proteome</keyword>
<reference evidence="2" key="1">
    <citation type="journal article" date="2022" name="Mol. Ecol. Resour.">
        <title>The genomes of chicory, endive, great burdock and yacon provide insights into Asteraceae palaeo-polyploidization history and plant inulin production.</title>
        <authorList>
            <person name="Fan W."/>
            <person name="Wang S."/>
            <person name="Wang H."/>
            <person name="Wang A."/>
            <person name="Jiang F."/>
            <person name="Liu H."/>
            <person name="Zhao H."/>
            <person name="Xu D."/>
            <person name="Zhang Y."/>
        </authorList>
    </citation>
    <scope>NUCLEOTIDE SEQUENCE [LARGE SCALE GENOMIC DNA]</scope>
    <source>
        <strain evidence="2">cv. Niubang</strain>
    </source>
</reference>
<comment type="caution">
    <text evidence="1">The sequence shown here is derived from an EMBL/GenBank/DDBJ whole genome shotgun (WGS) entry which is preliminary data.</text>
</comment>
<reference evidence="1 2" key="2">
    <citation type="journal article" date="2022" name="Mol. Ecol. Resour.">
        <title>The genomes of chicory, endive, great burdock and yacon provide insights into Asteraceae paleo-polyploidization history and plant inulin production.</title>
        <authorList>
            <person name="Fan W."/>
            <person name="Wang S."/>
            <person name="Wang H."/>
            <person name="Wang A."/>
            <person name="Jiang F."/>
            <person name="Liu H."/>
            <person name="Zhao H."/>
            <person name="Xu D."/>
            <person name="Zhang Y."/>
        </authorList>
    </citation>
    <scope>NUCLEOTIDE SEQUENCE [LARGE SCALE GENOMIC DNA]</scope>
    <source>
        <strain evidence="2">cv. Niubang</strain>
    </source>
</reference>
<dbReference type="Proteomes" id="UP001055879">
    <property type="component" value="Linkage Group LG01"/>
</dbReference>